<sequence>MNIYINNEIPVIKKVYELYKTFYNYAKLFPKKDKYTLGNKCEMYIIETLELLVAAGSAPKNEKTAHIGRASIKFDTLKIFIRLSNDIGMLDNKKYIALQNQLQEIGRMIGGWKKSLN</sequence>
<comment type="caution">
    <text evidence="2">The sequence shown here is derived from an EMBL/GenBank/DDBJ whole genome shotgun (WGS) entry which is preliminary data.</text>
</comment>
<feature type="domain" description="bAvd-like" evidence="1">
    <location>
        <begin position="13"/>
        <end position="115"/>
    </location>
</feature>
<accession>A0A2M8AEM1</accession>
<evidence type="ECO:0000313" key="3">
    <source>
        <dbReference type="Proteomes" id="UP000230611"/>
    </source>
</evidence>
<protein>
    <recommendedName>
        <fullName evidence="1">bAvd-like domain-containing protein</fullName>
    </recommendedName>
</protein>
<dbReference type="NCBIfam" id="NF033474">
    <property type="entry name" value="DivGenRetAVD"/>
    <property type="match status" value="1"/>
</dbReference>
<proteinExistence type="predicted"/>
<organism evidence="2 3">
    <name type="scientific">Candidatus Falkowbacteria bacterium CG_4_9_14_3_um_filter_38_19</name>
    <dbReference type="NCBI Taxonomy" id="1974559"/>
    <lineage>
        <taxon>Bacteria</taxon>
        <taxon>Candidatus Falkowiibacteriota</taxon>
    </lineage>
</organism>
<dbReference type="CDD" id="cd16376">
    <property type="entry name" value="Avd_like"/>
    <property type="match status" value="1"/>
</dbReference>
<name>A0A2M8AEM1_9BACT</name>
<dbReference type="Gene3D" id="1.20.1440.60">
    <property type="entry name" value="23S rRNA-intervening sequence"/>
    <property type="match status" value="1"/>
</dbReference>
<dbReference type="AlphaFoldDB" id="A0A2M8AEM1"/>
<gene>
    <name evidence="2" type="ORF">CO116_02815</name>
</gene>
<dbReference type="SUPFAM" id="SSF158446">
    <property type="entry name" value="IVS-encoded protein-like"/>
    <property type="match status" value="1"/>
</dbReference>
<evidence type="ECO:0000259" key="1">
    <source>
        <dbReference type="Pfam" id="PF22296"/>
    </source>
</evidence>
<dbReference type="Proteomes" id="UP000230611">
    <property type="component" value="Unassembled WGS sequence"/>
</dbReference>
<dbReference type="EMBL" id="PFUO01000126">
    <property type="protein sequence ID" value="PJB15999.1"/>
    <property type="molecule type" value="Genomic_DNA"/>
</dbReference>
<reference evidence="3" key="1">
    <citation type="submission" date="2017-09" db="EMBL/GenBank/DDBJ databases">
        <title>Depth-based differentiation of microbial function through sediment-hosted aquifers and enrichment of novel symbionts in the deep terrestrial subsurface.</title>
        <authorList>
            <person name="Probst A.J."/>
            <person name="Ladd B."/>
            <person name="Jarett J.K."/>
            <person name="Geller-Mcgrath D.E."/>
            <person name="Sieber C.M.K."/>
            <person name="Emerson J.B."/>
            <person name="Anantharaman K."/>
            <person name="Thomas B.C."/>
            <person name="Malmstrom R."/>
            <person name="Stieglmeier M."/>
            <person name="Klingl A."/>
            <person name="Woyke T."/>
            <person name="Ryan C.M."/>
            <person name="Banfield J.F."/>
        </authorList>
    </citation>
    <scope>NUCLEOTIDE SEQUENCE [LARGE SCALE GENOMIC DNA]</scope>
</reference>
<dbReference type="Pfam" id="PF22296">
    <property type="entry name" value="bAvd"/>
    <property type="match status" value="1"/>
</dbReference>
<evidence type="ECO:0000313" key="2">
    <source>
        <dbReference type="EMBL" id="PJB15999.1"/>
    </source>
</evidence>
<dbReference type="InterPro" id="IPR055360">
    <property type="entry name" value="bAvd"/>
</dbReference>
<dbReference type="InterPro" id="IPR036583">
    <property type="entry name" value="23S_rRNA_IVS_sf"/>
</dbReference>